<sequence>MPQYRISNAARADIVDILRFSQTQFGDQARQRYQALILAALQAIAGTPYRIGSHDRDELAPGLRSYHLIYSRQQAKHPHGTVKSPRHIVFYRVANDDVIEVVRLLHDAMEVQLHLPND</sequence>
<evidence type="ECO:0000313" key="3">
    <source>
        <dbReference type="Proteomes" id="UP000022611"/>
    </source>
</evidence>
<dbReference type="Gene3D" id="3.30.2310.20">
    <property type="entry name" value="RelE-like"/>
    <property type="match status" value="1"/>
</dbReference>
<name>A0A010SIL2_PSEFL</name>
<accession>A0A010SIL2</accession>
<reference evidence="2 3" key="1">
    <citation type="journal article" date="2011" name="J. Bacteriol.">
        <title>Draft genome sequence of the polycyclic aromatic hydrocarbon-degrading, genetically engineered bioluminescent bioreporter Pseudomonas fluorescens HK44.</title>
        <authorList>
            <person name="Chauhan A."/>
            <person name="Layton A.C."/>
            <person name="Williams D.E."/>
            <person name="Smartt A.E."/>
            <person name="Ripp S."/>
            <person name="Karpinets T.V."/>
            <person name="Brown S.D."/>
            <person name="Sayler G.S."/>
        </authorList>
    </citation>
    <scope>NUCLEOTIDE SEQUENCE [LARGE SCALE GENOMIC DNA]</scope>
    <source>
        <strain evidence="2 3">HK44</strain>
    </source>
</reference>
<evidence type="ECO:0000256" key="1">
    <source>
        <dbReference type="ARBA" id="ARBA00022649"/>
    </source>
</evidence>
<dbReference type="InterPro" id="IPR035093">
    <property type="entry name" value="RelE/ParE_toxin_dom_sf"/>
</dbReference>
<dbReference type="Proteomes" id="UP000022611">
    <property type="component" value="Unassembled WGS sequence"/>
</dbReference>
<dbReference type="AlphaFoldDB" id="A0A010SIL2"/>
<gene>
    <name evidence="2" type="ORF">HK44_003985</name>
</gene>
<comment type="caution">
    <text evidence="2">The sequence shown here is derived from an EMBL/GenBank/DDBJ whole genome shotgun (WGS) entry which is preliminary data.</text>
</comment>
<keyword evidence="1" id="KW-1277">Toxin-antitoxin system</keyword>
<dbReference type="OrthoDB" id="516834at2"/>
<dbReference type="InterPro" id="IPR007712">
    <property type="entry name" value="RelE/ParE_toxin"/>
</dbReference>
<evidence type="ECO:0000313" key="2">
    <source>
        <dbReference type="EMBL" id="EXF92875.1"/>
    </source>
</evidence>
<organism evidence="2 3">
    <name type="scientific">Pseudomonas fluorescens HK44</name>
    <dbReference type="NCBI Taxonomy" id="1042209"/>
    <lineage>
        <taxon>Bacteria</taxon>
        <taxon>Pseudomonadati</taxon>
        <taxon>Pseudomonadota</taxon>
        <taxon>Gammaproteobacteria</taxon>
        <taxon>Pseudomonadales</taxon>
        <taxon>Pseudomonadaceae</taxon>
        <taxon>Pseudomonas</taxon>
    </lineage>
</organism>
<proteinExistence type="predicted"/>
<protein>
    <submittedName>
        <fullName evidence="2">Plasmid stabilization protein ParE</fullName>
    </submittedName>
</protein>
<dbReference type="EMBL" id="AFOY02000015">
    <property type="protein sequence ID" value="EXF92875.1"/>
    <property type="molecule type" value="Genomic_DNA"/>
</dbReference>
<dbReference type="eggNOG" id="COG3668">
    <property type="taxonomic scope" value="Bacteria"/>
</dbReference>
<dbReference type="RefSeq" id="WP_019690915.1">
    <property type="nucleotide sequence ID" value="NZ_AFOY02000015.1"/>
</dbReference>
<dbReference type="PATRIC" id="fig|1042209.11.peg.3154"/>
<dbReference type="HOGENOM" id="CLU_147162_3_0_6"/>
<dbReference type="Pfam" id="PF05016">
    <property type="entry name" value="ParE_toxin"/>
    <property type="match status" value="1"/>
</dbReference>